<dbReference type="AlphaFoldDB" id="Q8FRZ4"/>
<keyword evidence="1" id="KW-0812">Transmembrane</keyword>
<evidence type="ECO:0008006" key="4">
    <source>
        <dbReference type="Google" id="ProtNLM"/>
    </source>
</evidence>
<feature type="transmembrane region" description="Helical" evidence="1">
    <location>
        <begin position="21"/>
        <end position="43"/>
    </location>
</feature>
<accession>C8NM92</accession>
<dbReference type="Proteomes" id="UP000001409">
    <property type="component" value="Chromosome"/>
</dbReference>
<dbReference type="OrthoDB" id="4772924at2"/>
<name>Q8FRZ4_COREF</name>
<dbReference type="KEGG" id="cef:CE0614"/>
<organism evidence="2 3">
    <name type="scientific">Corynebacterium efficiens (strain DSM 44549 / YS-314 / AJ 12310 / JCM 11189 / NBRC 100395)</name>
    <dbReference type="NCBI Taxonomy" id="196164"/>
    <lineage>
        <taxon>Bacteria</taxon>
        <taxon>Bacillati</taxon>
        <taxon>Actinomycetota</taxon>
        <taxon>Actinomycetes</taxon>
        <taxon>Mycobacteriales</taxon>
        <taxon>Corynebacteriaceae</taxon>
        <taxon>Corynebacterium</taxon>
    </lineage>
</organism>
<evidence type="ECO:0000256" key="1">
    <source>
        <dbReference type="SAM" id="Phobius"/>
    </source>
</evidence>
<keyword evidence="3" id="KW-1185">Reference proteome</keyword>
<dbReference type="EMBL" id="BA000035">
    <property type="protein sequence ID" value="BAC17424.1"/>
    <property type="molecule type" value="Genomic_DNA"/>
</dbReference>
<sequence length="199" mass="22346">MGIRQRKRINSTGMVTATIRAALVMVVSLTMAAIMGFTAFMFWTVYPPNERSEDADVVVVIAGASDGRHELGAEIALEYGIKNFVVSNPAGSKDKVGYSHCAGDDRPEGTRTWCMDPYPVITSGEARTFHELAKEQNWESAIMVTSRPHTRRVKYFFEQCTDLSEVKVANVRTIKENIIIYQVFHELAGFIKFWLTDPC</sequence>
<proteinExistence type="predicted"/>
<protein>
    <recommendedName>
        <fullName evidence="4">DUF218 domain-containing protein</fullName>
    </recommendedName>
</protein>
<evidence type="ECO:0000313" key="2">
    <source>
        <dbReference type="EMBL" id="BAC17424.1"/>
    </source>
</evidence>
<accession>Q8FRZ4</accession>
<dbReference type="HOGENOM" id="CLU_103289_1_0_11"/>
<evidence type="ECO:0000313" key="3">
    <source>
        <dbReference type="Proteomes" id="UP000001409"/>
    </source>
</evidence>
<dbReference type="eggNOG" id="COG1434">
    <property type="taxonomic scope" value="Bacteria"/>
</dbReference>
<keyword evidence="1" id="KW-1133">Transmembrane helix</keyword>
<reference evidence="2 3" key="1">
    <citation type="journal article" date="2003" name="Genome Res.">
        <title>Comparative complete genome sequence analysis of the amino acid replacements responsible for the thermostability of Corynebacterium efficiens.</title>
        <authorList>
            <person name="Nishio Y."/>
            <person name="Nakamura Y."/>
            <person name="Kawarabayasi Y."/>
            <person name="Usuda Y."/>
            <person name="Kimura E."/>
            <person name="Sugimoto S."/>
            <person name="Matsui K."/>
            <person name="Yamagishi A."/>
            <person name="Kikuchi H."/>
            <person name="Ikeo K."/>
            <person name="Gojobori T."/>
        </authorList>
    </citation>
    <scope>NUCLEOTIDE SEQUENCE [LARGE SCALE GENOMIC DNA]</scope>
    <source>
        <strain evidence="3">DSM 44549 / YS-314 / AJ 12310 / JCM 11189 / NBRC 100395</strain>
    </source>
</reference>
<keyword evidence="1" id="KW-0472">Membrane</keyword>
<dbReference type="STRING" id="196164.gene:10741016"/>